<reference evidence="2" key="2">
    <citation type="submission" date="2022-06" db="UniProtKB">
        <authorList>
            <consortium name="EnsemblMetazoa"/>
        </authorList>
    </citation>
    <scope>IDENTIFICATION</scope>
    <source>
        <strain evidence="2">DF5081</strain>
    </source>
</reference>
<keyword evidence="1" id="KW-0812">Transmembrane</keyword>
<keyword evidence="3" id="KW-1185">Reference proteome</keyword>
<dbReference type="AlphaFoldDB" id="A0A8R1HXA9"/>
<protein>
    <submittedName>
        <fullName evidence="2">Uncharacterized protein</fullName>
    </submittedName>
</protein>
<keyword evidence="1" id="KW-0472">Membrane</keyword>
<organism evidence="2 3">
    <name type="scientific">Caenorhabditis japonica</name>
    <dbReference type="NCBI Taxonomy" id="281687"/>
    <lineage>
        <taxon>Eukaryota</taxon>
        <taxon>Metazoa</taxon>
        <taxon>Ecdysozoa</taxon>
        <taxon>Nematoda</taxon>
        <taxon>Chromadorea</taxon>
        <taxon>Rhabditida</taxon>
        <taxon>Rhabditina</taxon>
        <taxon>Rhabditomorpha</taxon>
        <taxon>Rhabditoidea</taxon>
        <taxon>Rhabditidae</taxon>
        <taxon>Peloderinae</taxon>
        <taxon>Caenorhabditis</taxon>
    </lineage>
</organism>
<evidence type="ECO:0000313" key="3">
    <source>
        <dbReference type="Proteomes" id="UP000005237"/>
    </source>
</evidence>
<dbReference type="Proteomes" id="UP000005237">
    <property type="component" value="Unassembled WGS sequence"/>
</dbReference>
<evidence type="ECO:0000313" key="2">
    <source>
        <dbReference type="EnsemblMetazoa" id="CJA13614.1"/>
    </source>
</evidence>
<reference evidence="3" key="1">
    <citation type="submission" date="2010-08" db="EMBL/GenBank/DDBJ databases">
        <authorList>
            <consortium name="Caenorhabditis japonica Sequencing Consortium"/>
            <person name="Wilson R.K."/>
        </authorList>
    </citation>
    <scope>NUCLEOTIDE SEQUENCE [LARGE SCALE GENOMIC DNA]</scope>
    <source>
        <strain evidence="3">DF5081</strain>
    </source>
</reference>
<evidence type="ECO:0000256" key="1">
    <source>
        <dbReference type="SAM" id="Phobius"/>
    </source>
</evidence>
<sequence length="121" mass="14003">MDEYRCFNKKVTNIIKVNKSLCLPHPILFNVCIMCKTLRCGIQDKFSFLFLLSLFVLLSVFYSIYISYRFDYTISDISEVYLEHARKFKDPYPPVLIGAYEEIIGDSDRISVSVVALKPIG</sequence>
<feature type="transmembrane region" description="Helical" evidence="1">
    <location>
        <begin position="46"/>
        <end position="68"/>
    </location>
</feature>
<keyword evidence="1" id="KW-1133">Transmembrane helix</keyword>
<proteinExistence type="predicted"/>
<accession>A0A8R1HXA9</accession>
<name>A0A8R1HXA9_CAEJA</name>
<dbReference type="EnsemblMetazoa" id="CJA13614.1">
    <property type="protein sequence ID" value="CJA13614.1"/>
    <property type="gene ID" value="WBGene00132818"/>
</dbReference>